<dbReference type="OrthoDB" id="4900343at2759"/>
<comment type="caution">
    <text evidence="3">The sequence shown here is derived from an EMBL/GenBank/DDBJ whole genome shotgun (WGS) entry which is preliminary data.</text>
</comment>
<reference evidence="3 4" key="1">
    <citation type="journal article" date="2018" name="PLoS Pathog.">
        <title>Evolution of structural diversity of trichothecenes, a family of toxins produced by plant pathogenic and entomopathogenic fungi.</title>
        <authorList>
            <person name="Proctor R.H."/>
            <person name="McCormick S.P."/>
            <person name="Kim H.S."/>
            <person name="Cardoza R.E."/>
            <person name="Stanley A.M."/>
            <person name="Lindo L."/>
            <person name="Kelly A."/>
            <person name="Brown D.W."/>
            <person name="Lee T."/>
            <person name="Vaughan M.M."/>
            <person name="Alexander N.J."/>
            <person name="Busman M."/>
            <person name="Gutierrez S."/>
        </authorList>
    </citation>
    <scope>NUCLEOTIDE SEQUENCE [LARGE SCALE GENOMIC DNA]</scope>
    <source>
        <strain evidence="3 4">IBT 40837</strain>
    </source>
</reference>
<feature type="compositionally biased region" description="Basic and acidic residues" evidence="2">
    <location>
        <begin position="310"/>
        <end position="325"/>
    </location>
</feature>
<feature type="coiled-coil region" evidence="1">
    <location>
        <begin position="115"/>
        <end position="181"/>
    </location>
</feature>
<evidence type="ECO:0000256" key="1">
    <source>
        <dbReference type="SAM" id="Coils"/>
    </source>
</evidence>
<feature type="region of interest" description="Disordered" evidence="2">
    <location>
        <begin position="1"/>
        <end position="105"/>
    </location>
</feature>
<evidence type="ECO:0000313" key="4">
    <source>
        <dbReference type="Proteomes" id="UP000266272"/>
    </source>
</evidence>
<feature type="compositionally biased region" description="Polar residues" evidence="2">
    <location>
        <begin position="40"/>
        <end position="55"/>
    </location>
</feature>
<dbReference type="Proteomes" id="UP000266272">
    <property type="component" value="Unassembled WGS sequence"/>
</dbReference>
<proteinExistence type="predicted"/>
<gene>
    <name evidence="3" type="ORF">TARUN_6696</name>
</gene>
<keyword evidence="4" id="KW-1185">Reference proteome</keyword>
<feature type="compositionally biased region" description="Basic residues" evidence="2">
    <location>
        <begin position="78"/>
        <end position="89"/>
    </location>
</feature>
<dbReference type="EMBL" id="PXOA01000427">
    <property type="protein sequence ID" value="RFU75543.1"/>
    <property type="molecule type" value="Genomic_DNA"/>
</dbReference>
<keyword evidence="1" id="KW-0175">Coiled coil</keyword>
<evidence type="ECO:0000313" key="3">
    <source>
        <dbReference type="EMBL" id="RFU75543.1"/>
    </source>
</evidence>
<protein>
    <submittedName>
        <fullName evidence="3">Uncharacterized protein</fullName>
    </submittedName>
</protein>
<organism evidence="3 4">
    <name type="scientific">Trichoderma arundinaceum</name>
    <dbReference type="NCBI Taxonomy" id="490622"/>
    <lineage>
        <taxon>Eukaryota</taxon>
        <taxon>Fungi</taxon>
        <taxon>Dikarya</taxon>
        <taxon>Ascomycota</taxon>
        <taxon>Pezizomycotina</taxon>
        <taxon>Sordariomycetes</taxon>
        <taxon>Hypocreomycetidae</taxon>
        <taxon>Hypocreales</taxon>
        <taxon>Hypocreaceae</taxon>
        <taxon>Trichoderma</taxon>
    </lineage>
</organism>
<name>A0A395NID5_TRIAR</name>
<dbReference type="AlphaFoldDB" id="A0A395NID5"/>
<evidence type="ECO:0000256" key="2">
    <source>
        <dbReference type="SAM" id="MobiDB-lite"/>
    </source>
</evidence>
<feature type="compositionally biased region" description="Polar residues" evidence="2">
    <location>
        <begin position="268"/>
        <end position="286"/>
    </location>
</feature>
<feature type="region of interest" description="Disordered" evidence="2">
    <location>
        <begin position="257"/>
        <end position="358"/>
    </location>
</feature>
<sequence>MSFCAFVRGRGRPKPDPDQKNKYSSTPVRQTRDTKYKSSLIGTTSSGNKAGASQHQDLEEVDSEDEGKGQAQDNTSSTHRRIKVARRAIKNTDASQREDEGNDSSLYRYPLTQKVLNLEKREQEEKRKCRALNKKCQELSLAMDNMREEIERERSECKAIYQKLEEAMNRAMTQLEDERGKSKELSMRSESLVADLAAASEENTLLTKMLEEKTWESRVFRCAYTAVFKLCPSISDRIDLRNVLARTILLYRAKAQQERENQGNQGQDESASNETSEPLSQQESPTSVSDAAESDLDSEDLPLSRKRSRTAQDEQSSHGDQASDKDTDEDMPLSFVRRKRAKTVKAAPLSDEESSLYA</sequence>
<accession>A0A395NID5</accession>